<dbReference type="InterPro" id="IPR000073">
    <property type="entry name" value="AB_hydrolase_1"/>
</dbReference>
<evidence type="ECO:0000313" key="3">
    <source>
        <dbReference type="Proteomes" id="UP000196320"/>
    </source>
</evidence>
<dbReference type="GO" id="GO:0016020">
    <property type="term" value="C:membrane"/>
    <property type="evidence" value="ECO:0007669"/>
    <property type="project" value="TreeGrafter"/>
</dbReference>
<dbReference type="RefSeq" id="WP_087131561.1">
    <property type="nucleotide sequence ID" value="NZ_FUKO01000020.1"/>
</dbReference>
<keyword evidence="2" id="KW-0378">Hydrolase</keyword>
<dbReference type="Proteomes" id="UP000196320">
    <property type="component" value="Unassembled WGS sequence"/>
</dbReference>
<sequence>MPAPLALPRLTWGDGPRRALLVHGLGSSAALMWRIGTALADAGWQATAVDLRGHGNAPRALDYSMNAYAADLAAVRPAEIRNSSAPTTAPWDAVIGHSLGGAASTVAAASDPAWTRRLVLIDPAIRVTGRDAGIIRRSQERAFTRPSVAAVRDEHPQWHPQDIELKVDAVLRASRWAVEQTSAQNDPWDVREQAARLATPTHIIGADPKVYSLFTGELAASVLANPHATMSIVRGAGHSPHRDDPHETIRQILEALI</sequence>
<feature type="domain" description="AB hydrolase-1" evidence="1">
    <location>
        <begin position="20"/>
        <end position="249"/>
    </location>
</feature>
<keyword evidence="3" id="KW-1185">Reference proteome</keyword>
<dbReference type="PANTHER" id="PTHR43798">
    <property type="entry name" value="MONOACYLGLYCEROL LIPASE"/>
    <property type="match status" value="1"/>
</dbReference>
<dbReference type="AlphaFoldDB" id="A0A1R4JV14"/>
<dbReference type="SUPFAM" id="SSF53474">
    <property type="entry name" value="alpha/beta-Hydrolases"/>
    <property type="match status" value="1"/>
</dbReference>
<dbReference type="EMBL" id="FUKO01000020">
    <property type="protein sequence ID" value="SJN35866.1"/>
    <property type="molecule type" value="Genomic_DNA"/>
</dbReference>
<dbReference type="Pfam" id="PF12697">
    <property type="entry name" value="Abhydrolase_6"/>
    <property type="match status" value="1"/>
</dbReference>
<dbReference type="PANTHER" id="PTHR43798:SF5">
    <property type="entry name" value="MONOACYLGLYCEROL LIPASE ABHD6"/>
    <property type="match status" value="1"/>
</dbReference>
<proteinExistence type="predicted"/>
<dbReference type="EC" id="3.1.1.24" evidence="2"/>
<evidence type="ECO:0000313" key="2">
    <source>
        <dbReference type="EMBL" id="SJN35866.1"/>
    </source>
</evidence>
<evidence type="ECO:0000259" key="1">
    <source>
        <dbReference type="Pfam" id="PF12697"/>
    </source>
</evidence>
<protein>
    <submittedName>
        <fullName evidence="2">Beta-ketoadipate enol-lactone hydrolase</fullName>
        <ecNumber evidence="2">3.1.1.24</ecNumber>
    </submittedName>
</protein>
<dbReference type="InterPro" id="IPR029058">
    <property type="entry name" value="AB_hydrolase_fold"/>
</dbReference>
<organism evidence="2 3">
    <name type="scientific">Microbacterium esteraromaticum</name>
    <dbReference type="NCBI Taxonomy" id="57043"/>
    <lineage>
        <taxon>Bacteria</taxon>
        <taxon>Bacillati</taxon>
        <taxon>Actinomycetota</taxon>
        <taxon>Actinomycetes</taxon>
        <taxon>Micrococcales</taxon>
        <taxon>Microbacteriaceae</taxon>
        <taxon>Microbacterium</taxon>
    </lineage>
</organism>
<dbReference type="GO" id="GO:0047570">
    <property type="term" value="F:3-oxoadipate enol-lactonase activity"/>
    <property type="evidence" value="ECO:0007669"/>
    <property type="project" value="UniProtKB-EC"/>
</dbReference>
<dbReference type="GO" id="GO:0046464">
    <property type="term" value="P:acylglycerol catabolic process"/>
    <property type="evidence" value="ECO:0007669"/>
    <property type="project" value="TreeGrafter"/>
</dbReference>
<dbReference type="Gene3D" id="3.40.50.1820">
    <property type="entry name" value="alpha/beta hydrolase"/>
    <property type="match status" value="1"/>
</dbReference>
<name>A0A1R4JV14_9MICO</name>
<dbReference type="InterPro" id="IPR050266">
    <property type="entry name" value="AB_hydrolase_sf"/>
</dbReference>
<dbReference type="GO" id="GO:0047372">
    <property type="term" value="F:monoacylglycerol lipase activity"/>
    <property type="evidence" value="ECO:0007669"/>
    <property type="project" value="TreeGrafter"/>
</dbReference>
<gene>
    <name evidence="2" type="ORF">FM104_09080</name>
</gene>
<reference evidence="2 3" key="1">
    <citation type="submission" date="2017-02" db="EMBL/GenBank/DDBJ databases">
        <authorList>
            <person name="Peterson S.W."/>
        </authorList>
    </citation>
    <scope>NUCLEOTIDE SEQUENCE [LARGE SCALE GENOMIC DNA]</scope>
    <source>
        <strain evidence="2 3">B Mb 05.01</strain>
    </source>
</reference>
<accession>A0A1R4JV14</accession>
<dbReference type="OrthoDB" id="8444301at2"/>